<keyword evidence="10" id="KW-1185">Reference proteome</keyword>
<proteinExistence type="inferred from homology"/>
<gene>
    <name evidence="9" type="ORF">M501DRAFT_1003359</name>
</gene>
<comment type="caution">
    <text evidence="9">The sequence shown here is derived from an EMBL/GenBank/DDBJ whole genome shotgun (WGS) entry which is preliminary data.</text>
</comment>
<evidence type="ECO:0000256" key="4">
    <source>
        <dbReference type="ARBA" id="ARBA00023002"/>
    </source>
</evidence>
<evidence type="ECO:0000256" key="7">
    <source>
        <dbReference type="RuleBase" id="RU366011"/>
    </source>
</evidence>
<protein>
    <submittedName>
        <fullName evidence="9">AhpC/TSA family protein-like protein</fullName>
    </submittedName>
</protein>
<evidence type="ECO:0000313" key="9">
    <source>
        <dbReference type="EMBL" id="KAF2839875.1"/>
    </source>
</evidence>
<keyword evidence="3 7" id="KW-0049">Antioxidant</keyword>
<dbReference type="Proteomes" id="UP000799429">
    <property type="component" value="Unassembled WGS sequence"/>
</dbReference>
<evidence type="ECO:0000256" key="2">
    <source>
        <dbReference type="ARBA" id="ARBA00022559"/>
    </source>
</evidence>
<dbReference type="GO" id="GO:0008379">
    <property type="term" value="F:thioredoxin peroxidase activity"/>
    <property type="evidence" value="ECO:0007669"/>
    <property type="project" value="InterPro"/>
</dbReference>
<keyword evidence="4 7" id="KW-0560">Oxidoreductase</keyword>
<dbReference type="InterPro" id="IPR013740">
    <property type="entry name" value="Redoxin"/>
</dbReference>
<accession>A0A9P4SC31</accession>
<evidence type="ECO:0000256" key="6">
    <source>
        <dbReference type="PIRSR" id="PIRSR637944-1"/>
    </source>
</evidence>
<name>A0A9P4SC31_9PEZI</name>
<evidence type="ECO:0000313" key="10">
    <source>
        <dbReference type="Proteomes" id="UP000799429"/>
    </source>
</evidence>
<reference evidence="9" key="1">
    <citation type="journal article" date="2020" name="Stud. Mycol.">
        <title>101 Dothideomycetes genomes: a test case for predicting lifestyles and emergence of pathogens.</title>
        <authorList>
            <person name="Haridas S."/>
            <person name="Albert R."/>
            <person name="Binder M."/>
            <person name="Bloem J."/>
            <person name="Labutti K."/>
            <person name="Salamov A."/>
            <person name="Andreopoulos B."/>
            <person name="Baker S."/>
            <person name="Barry K."/>
            <person name="Bills G."/>
            <person name="Bluhm B."/>
            <person name="Cannon C."/>
            <person name="Castanera R."/>
            <person name="Culley D."/>
            <person name="Daum C."/>
            <person name="Ezra D."/>
            <person name="Gonzalez J."/>
            <person name="Henrissat B."/>
            <person name="Kuo A."/>
            <person name="Liang C."/>
            <person name="Lipzen A."/>
            <person name="Lutzoni F."/>
            <person name="Magnuson J."/>
            <person name="Mondo S."/>
            <person name="Nolan M."/>
            <person name="Ohm R."/>
            <person name="Pangilinan J."/>
            <person name="Park H.-J."/>
            <person name="Ramirez L."/>
            <person name="Alfaro M."/>
            <person name="Sun H."/>
            <person name="Tritt A."/>
            <person name="Yoshinaga Y."/>
            <person name="Zwiers L.-H."/>
            <person name="Turgeon B."/>
            <person name="Goodwin S."/>
            <person name="Spatafora J."/>
            <person name="Crous P."/>
            <person name="Grigoriev I."/>
        </authorList>
    </citation>
    <scope>NUCLEOTIDE SEQUENCE</scope>
    <source>
        <strain evidence="9">CBS 101060</strain>
    </source>
</reference>
<dbReference type="GO" id="GO:0005777">
    <property type="term" value="C:peroxisome"/>
    <property type="evidence" value="ECO:0007669"/>
    <property type="project" value="TreeGrafter"/>
</dbReference>
<dbReference type="InterPro" id="IPR037944">
    <property type="entry name" value="PRX5-like"/>
</dbReference>
<dbReference type="OrthoDB" id="195498at2759"/>
<feature type="domain" description="Thioredoxin" evidence="8">
    <location>
        <begin position="4"/>
        <end position="167"/>
    </location>
</feature>
<evidence type="ECO:0000256" key="1">
    <source>
        <dbReference type="ARBA" id="ARBA00010505"/>
    </source>
</evidence>
<keyword evidence="5 7" id="KW-0676">Redox-active center</keyword>
<dbReference type="GO" id="GO:0045454">
    <property type="term" value="P:cell redox homeostasis"/>
    <property type="evidence" value="ECO:0007669"/>
    <property type="project" value="TreeGrafter"/>
</dbReference>
<keyword evidence="2 7" id="KW-0575">Peroxidase</keyword>
<evidence type="ECO:0000256" key="3">
    <source>
        <dbReference type="ARBA" id="ARBA00022862"/>
    </source>
</evidence>
<dbReference type="GO" id="GO:0034599">
    <property type="term" value="P:cellular response to oxidative stress"/>
    <property type="evidence" value="ECO:0007669"/>
    <property type="project" value="InterPro"/>
</dbReference>
<dbReference type="Gene3D" id="3.40.30.10">
    <property type="entry name" value="Glutaredoxin"/>
    <property type="match status" value="1"/>
</dbReference>
<dbReference type="PROSITE" id="PS51352">
    <property type="entry name" value="THIOREDOXIN_2"/>
    <property type="match status" value="1"/>
</dbReference>
<dbReference type="GO" id="GO:0005739">
    <property type="term" value="C:mitochondrion"/>
    <property type="evidence" value="ECO:0007669"/>
    <property type="project" value="TreeGrafter"/>
</dbReference>
<dbReference type="SUPFAM" id="SSF52833">
    <property type="entry name" value="Thioredoxin-like"/>
    <property type="match status" value="1"/>
</dbReference>
<evidence type="ECO:0000259" key="8">
    <source>
        <dbReference type="PROSITE" id="PS51352"/>
    </source>
</evidence>
<organism evidence="9 10">
    <name type="scientific">Patellaria atrata CBS 101060</name>
    <dbReference type="NCBI Taxonomy" id="1346257"/>
    <lineage>
        <taxon>Eukaryota</taxon>
        <taxon>Fungi</taxon>
        <taxon>Dikarya</taxon>
        <taxon>Ascomycota</taxon>
        <taxon>Pezizomycotina</taxon>
        <taxon>Dothideomycetes</taxon>
        <taxon>Dothideomycetes incertae sedis</taxon>
        <taxon>Patellariales</taxon>
        <taxon>Patellariaceae</taxon>
        <taxon>Patellaria</taxon>
    </lineage>
</organism>
<evidence type="ECO:0000256" key="5">
    <source>
        <dbReference type="ARBA" id="ARBA00023284"/>
    </source>
</evidence>
<dbReference type="EMBL" id="MU006094">
    <property type="protein sequence ID" value="KAF2839875.1"/>
    <property type="molecule type" value="Genomic_DNA"/>
</dbReference>
<dbReference type="AlphaFoldDB" id="A0A9P4SC31"/>
<dbReference type="CDD" id="cd03013">
    <property type="entry name" value="PRX5_like"/>
    <property type="match status" value="1"/>
</dbReference>
<dbReference type="InterPro" id="IPR013766">
    <property type="entry name" value="Thioredoxin_domain"/>
</dbReference>
<sequence>MAPLQKGDKFPDGVVFDWVPIENDDPLLCGVPQNYNASKEFAGKKVVLISVPGAFTPTCQARHIPPFLEKSEELKSKGVELVVVIGYNDGWVMNAWGKVNGVKGTDPVLFMGDIKTFFSKNYAFPSASERNSRWAMVIEKDGTISYSEYDGPGQLEASTAEAVLAKL</sequence>
<dbReference type="PANTHER" id="PTHR10430:SF16">
    <property type="entry name" value="PEROXIREDOXIN-5, MITOCHONDRIAL"/>
    <property type="match status" value="1"/>
</dbReference>
<dbReference type="InterPro" id="IPR036249">
    <property type="entry name" value="Thioredoxin-like_sf"/>
</dbReference>
<comment type="function">
    <text evidence="7">Thiol-specific peroxidase that catalyzes the reduction of hydrogen peroxide and organic hydroperoxides to water and alcohols, respectively. Plays a role in cell protection against oxidative stress by detoxifying peroxides.</text>
</comment>
<dbReference type="Pfam" id="PF08534">
    <property type="entry name" value="Redoxin"/>
    <property type="match status" value="1"/>
</dbReference>
<dbReference type="GO" id="GO:0042744">
    <property type="term" value="P:hydrogen peroxide catabolic process"/>
    <property type="evidence" value="ECO:0007669"/>
    <property type="project" value="TreeGrafter"/>
</dbReference>
<dbReference type="PANTHER" id="PTHR10430">
    <property type="entry name" value="PEROXIREDOXIN"/>
    <property type="match status" value="1"/>
</dbReference>
<comment type="similarity">
    <text evidence="1 7">Belongs to the peroxiredoxin family. Prx5 subfamily.</text>
</comment>
<feature type="active site" description="Cysteine sulfenic acid (-SOH) intermediate" evidence="6">
    <location>
        <position position="59"/>
    </location>
</feature>